<reference evidence="7" key="1">
    <citation type="submission" date="2023-05" db="EMBL/GenBank/DDBJ databases">
        <title>Metabolic capabilities are highly conserved among human nasal-associated Corynebacterium species in pangenomic analyses.</title>
        <authorList>
            <person name="Tran T.H."/>
            <person name="Roberts A.Q."/>
            <person name="Escapa I.F."/>
            <person name="Gao W."/>
            <person name="Conlan S."/>
            <person name="Kong H."/>
            <person name="Segre J.A."/>
            <person name="Kelly M.S."/>
            <person name="Lemon K.P."/>
        </authorList>
    </citation>
    <scope>NUCLEOTIDE SEQUENCE</scope>
    <source>
        <strain evidence="7">KPL2654</strain>
    </source>
</reference>
<feature type="domain" description="ABC-2 type transporter transmembrane" evidence="6">
    <location>
        <begin position="56"/>
        <end position="203"/>
    </location>
</feature>
<feature type="transmembrane region" description="Helical" evidence="5">
    <location>
        <begin position="581"/>
        <end position="603"/>
    </location>
</feature>
<evidence type="ECO:0000259" key="6">
    <source>
        <dbReference type="Pfam" id="PF12698"/>
    </source>
</evidence>
<proteinExistence type="predicted"/>
<dbReference type="GO" id="GO:0016020">
    <property type="term" value="C:membrane"/>
    <property type="evidence" value="ECO:0007669"/>
    <property type="project" value="UniProtKB-SubCell"/>
</dbReference>
<dbReference type="InterPro" id="IPR023908">
    <property type="entry name" value="xxxLxxG_rpt"/>
</dbReference>
<feature type="transmembrane region" description="Helical" evidence="5">
    <location>
        <begin position="538"/>
        <end position="560"/>
    </location>
</feature>
<dbReference type="InterPro" id="IPR051328">
    <property type="entry name" value="T7SS_ABC-Transporter"/>
</dbReference>
<feature type="transmembrane region" description="Helical" evidence="5">
    <location>
        <begin position="609"/>
        <end position="630"/>
    </location>
</feature>
<dbReference type="Proteomes" id="UP001226160">
    <property type="component" value="Unassembled WGS sequence"/>
</dbReference>
<keyword evidence="2 5" id="KW-0812">Transmembrane</keyword>
<name>A0AAP4BRP4_9CORY</name>
<comment type="caution">
    <text evidence="7">The sequence shown here is derived from an EMBL/GenBank/DDBJ whole genome shotgun (WGS) entry which is preliminary data.</text>
</comment>
<evidence type="ECO:0000313" key="8">
    <source>
        <dbReference type="Proteomes" id="UP001226160"/>
    </source>
</evidence>
<dbReference type="InterPro" id="IPR017500">
    <property type="entry name" value="Phage_infect_YhgE_N"/>
</dbReference>
<evidence type="ECO:0000256" key="5">
    <source>
        <dbReference type="SAM" id="Phobius"/>
    </source>
</evidence>
<evidence type="ECO:0000256" key="3">
    <source>
        <dbReference type="ARBA" id="ARBA00022989"/>
    </source>
</evidence>
<dbReference type="Pfam" id="PF12698">
    <property type="entry name" value="ABC2_membrane_3"/>
    <property type="match status" value="1"/>
</dbReference>
<sequence length="749" mass="79114">MSTADNTANSAANGAAKSAASSAGTGAESGVHAAQDKSLWHKLLDWRPKSTIPRILVVLTLVLPLAGAATFMWAMWDPSKYLRDVSLAVVNEDEGVERDGEYINYGNQVVEGLLATDYLNFSEVDKEQGDKGLTRGDYLFVVTIPKDFSDDAVTIISDNPRQPNIHFAENDFYGTNGAVITNSLIPQVQSNVANAISKKYADKVIAGLDRMGEGLNQAAEGAGRLDEGAGQLKDGGTRAVDGISRVDKGASDLQDGAGRLHQGTTDLKAGTTRLHNGVGELSNGAARLQDGSTQLANGTDQLLNGTDQLADGAGQIDAGVNQLTGMLLPLLEQVQGALPDMQPIIDLLHTLGAHAEAEKLAGIVNRLDPANQQNMVNQLNRLREGTGQLHYNLADPNAPYRSGVIRLQDGAHRLNDGINQLNGGVSRLADGASQLDNGATRLNAGTGDLTDGVGRLKDGTTQLNDGGGQLMDGMTRLKDGTSELSTKLADGAAKAPNITKPEDSASNIAVPINFTASNEHPVQTVADESDPTVKNITAGAAILVIVVFGYLAMALLSTLLPHIVGKRANSYTVLGPVLRALGLISLVNFAVIGFFTGFSVALGWSPDNWAIAIGVLALTAITGSAVFQFLRILFGRMYGGVFSLGLFALGLFVFGGIWPLDTTPGPLRMLHSFHPMSYTRDAFMRATDGLYDATFWGGLGGLLVFALLSTGLSLVIYASRRRGAATELEEEVEYVKKARLGEEPATIAR</sequence>
<feature type="transmembrane region" description="Helical" evidence="5">
    <location>
        <begin position="637"/>
        <end position="660"/>
    </location>
</feature>
<dbReference type="RefSeq" id="WP_239211189.1">
    <property type="nucleotide sequence ID" value="NZ_CP100369.1"/>
</dbReference>
<gene>
    <name evidence="7" type="ORF">QPX54_01395</name>
</gene>
<dbReference type="PANTHER" id="PTHR43077:SF10">
    <property type="entry name" value="TRANSPORT PERMEASE PROTEIN"/>
    <property type="match status" value="1"/>
</dbReference>
<dbReference type="InterPro" id="IPR013525">
    <property type="entry name" value="ABC2_TM"/>
</dbReference>
<dbReference type="EMBL" id="JASNVP010000001">
    <property type="protein sequence ID" value="MDK4325175.1"/>
    <property type="molecule type" value="Genomic_DNA"/>
</dbReference>
<dbReference type="AlphaFoldDB" id="A0AAP4BRP4"/>
<dbReference type="Gene3D" id="3.40.1710.10">
    <property type="entry name" value="abc type-2 transporter like domain"/>
    <property type="match status" value="1"/>
</dbReference>
<evidence type="ECO:0000256" key="4">
    <source>
        <dbReference type="ARBA" id="ARBA00023136"/>
    </source>
</evidence>
<dbReference type="PANTHER" id="PTHR43077">
    <property type="entry name" value="TRANSPORT PERMEASE YVFS-RELATED"/>
    <property type="match status" value="1"/>
</dbReference>
<evidence type="ECO:0000256" key="2">
    <source>
        <dbReference type="ARBA" id="ARBA00022692"/>
    </source>
</evidence>
<organism evidence="7 8">
    <name type="scientific">Corynebacterium propinquum</name>
    <dbReference type="NCBI Taxonomy" id="43769"/>
    <lineage>
        <taxon>Bacteria</taxon>
        <taxon>Bacillati</taxon>
        <taxon>Actinomycetota</taxon>
        <taxon>Actinomycetes</taxon>
        <taxon>Mycobacteriales</taxon>
        <taxon>Corynebacteriaceae</taxon>
        <taxon>Corynebacterium</taxon>
    </lineage>
</organism>
<feature type="transmembrane region" description="Helical" evidence="5">
    <location>
        <begin position="55"/>
        <end position="76"/>
    </location>
</feature>
<comment type="subcellular location">
    <subcellularLocation>
        <location evidence="1">Membrane</location>
        <topology evidence="1">Multi-pass membrane protein</topology>
    </subcellularLocation>
</comment>
<dbReference type="NCBIfam" id="TIGR03057">
    <property type="entry name" value="xxxLxxG_by_4"/>
    <property type="match status" value="6"/>
</dbReference>
<evidence type="ECO:0000313" key="7">
    <source>
        <dbReference type="EMBL" id="MDK4325175.1"/>
    </source>
</evidence>
<keyword evidence="4 5" id="KW-0472">Membrane</keyword>
<dbReference type="NCBIfam" id="TIGR03061">
    <property type="entry name" value="pip_yhgE_Nterm"/>
    <property type="match status" value="1"/>
</dbReference>
<evidence type="ECO:0000256" key="1">
    <source>
        <dbReference type="ARBA" id="ARBA00004141"/>
    </source>
</evidence>
<keyword evidence="3 5" id="KW-1133">Transmembrane helix</keyword>
<accession>A0AAP4BRP4</accession>
<protein>
    <submittedName>
        <fullName evidence="7">YhgE/Pip domain-containing protein</fullName>
    </submittedName>
</protein>
<feature type="transmembrane region" description="Helical" evidence="5">
    <location>
        <begin position="693"/>
        <end position="718"/>
    </location>
</feature>
<dbReference type="GO" id="GO:0140359">
    <property type="term" value="F:ABC-type transporter activity"/>
    <property type="evidence" value="ECO:0007669"/>
    <property type="project" value="InterPro"/>
</dbReference>